<accession>A0A5B8YB71</accession>
<evidence type="ECO:0000313" key="1">
    <source>
        <dbReference type="EMBL" id="QDG52154.1"/>
    </source>
</evidence>
<protein>
    <submittedName>
        <fullName evidence="1">Uncharacterized protein</fullName>
    </submittedName>
</protein>
<dbReference type="Proteomes" id="UP000315995">
    <property type="component" value="Chromosome"/>
</dbReference>
<dbReference type="AlphaFoldDB" id="A0A4Y6PUX2"/>
<sequence length="196" mass="21887">MDLGIWGDHAYSNVEALGRRFSPPNAFIKCHGEGFTRVPVSDDRKASLPFPVEVHRCSNARLGVPSKIGGALGGGRSPNDMFAVVDEGFVIAYYFVAEKETELDAQNAAQSMLNFRRRSADCEVYDESIDMHRCFEIYSQVRSKGKKVYLIHGMDPISADIAYELAFGDVQNSRQLTEAEKARIMKCRPLTLDCKL</sequence>
<keyword evidence="2" id="KW-1185">Reference proteome</keyword>
<organism evidence="1 2">
    <name type="scientific">Persicimonas caeni</name>
    <dbReference type="NCBI Taxonomy" id="2292766"/>
    <lineage>
        <taxon>Bacteria</taxon>
        <taxon>Deltaproteobacteria</taxon>
        <taxon>Bradymonadales</taxon>
        <taxon>Bradymonadaceae</taxon>
        <taxon>Persicimonas</taxon>
    </lineage>
</organism>
<reference evidence="1 2" key="1">
    <citation type="submission" date="2019-06" db="EMBL/GenBank/DDBJ databases">
        <title>Persicimonas caeni gen. nov., sp. nov., a predatory bacterium isolated from solar saltern.</title>
        <authorList>
            <person name="Wang S."/>
        </authorList>
    </citation>
    <scope>NUCLEOTIDE SEQUENCE [LARGE SCALE GENOMIC DNA]</scope>
    <source>
        <strain evidence="1 2">YN101</strain>
    </source>
</reference>
<proteinExistence type="predicted"/>
<gene>
    <name evidence="1" type="ORF">FIV42_15805</name>
</gene>
<dbReference type="EMBL" id="CP041186">
    <property type="protein sequence ID" value="QDG52154.1"/>
    <property type="molecule type" value="Genomic_DNA"/>
</dbReference>
<accession>A0A4Y6PUX2</accession>
<name>A0A4Y6PUX2_PERCE</name>
<evidence type="ECO:0000313" key="2">
    <source>
        <dbReference type="Proteomes" id="UP000315995"/>
    </source>
</evidence>